<keyword evidence="1" id="KW-0963">Cytoplasm</keyword>
<dbReference type="GO" id="GO:0008914">
    <property type="term" value="F:leucyl-tRNA--protein transferase activity"/>
    <property type="evidence" value="ECO:0007669"/>
    <property type="project" value="InterPro"/>
</dbReference>
<reference evidence="4 5" key="1">
    <citation type="submission" date="2019-11" db="EMBL/GenBank/DDBJ databases">
        <title>Comparative genomics of hydrocarbon-degrading Desulfosarcina strains.</title>
        <authorList>
            <person name="Watanabe M."/>
            <person name="Kojima H."/>
            <person name="Fukui M."/>
        </authorList>
    </citation>
    <scope>NUCLEOTIDE SEQUENCE [LARGE SCALE GENOMIC DNA]</scope>
    <source>
        <strain evidence="4 5">PP31</strain>
    </source>
</reference>
<accession>A0A5K7YX48</accession>
<dbReference type="Pfam" id="PF03588">
    <property type="entry name" value="Leu_Phe_trans"/>
    <property type="match status" value="1"/>
</dbReference>
<keyword evidence="3" id="KW-0012">Acyltransferase</keyword>
<evidence type="ECO:0000256" key="2">
    <source>
        <dbReference type="ARBA" id="ARBA00022679"/>
    </source>
</evidence>
<protein>
    <recommendedName>
        <fullName evidence="6">Leucyl/phenylalanyl-tRNA--protein transferase</fullName>
    </recommendedName>
</protein>
<dbReference type="PANTHER" id="PTHR30098:SF2">
    <property type="entry name" value="LEUCYL_PHENYLALANYL-TRNA--PROTEIN TRANSFERASE"/>
    <property type="match status" value="1"/>
</dbReference>
<dbReference type="PANTHER" id="PTHR30098">
    <property type="entry name" value="LEUCYL/PHENYLALANYL-TRNA--PROTEIN TRANSFERASE"/>
    <property type="match status" value="1"/>
</dbReference>
<dbReference type="InterPro" id="IPR042203">
    <property type="entry name" value="Leu/Phe-tRNA_Trfase_C"/>
</dbReference>
<dbReference type="KEGG" id="dwd:DSCW_03920"/>
<evidence type="ECO:0000256" key="3">
    <source>
        <dbReference type="ARBA" id="ARBA00023315"/>
    </source>
</evidence>
<dbReference type="SUPFAM" id="SSF55729">
    <property type="entry name" value="Acyl-CoA N-acyltransferases (Nat)"/>
    <property type="match status" value="1"/>
</dbReference>
<evidence type="ECO:0000313" key="4">
    <source>
        <dbReference type="EMBL" id="BBO72975.1"/>
    </source>
</evidence>
<keyword evidence="5" id="KW-1185">Reference proteome</keyword>
<dbReference type="EMBL" id="AP021875">
    <property type="protein sequence ID" value="BBO72975.1"/>
    <property type="molecule type" value="Genomic_DNA"/>
</dbReference>
<dbReference type="InterPro" id="IPR016181">
    <property type="entry name" value="Acyl_CoA_acyltransferase"/>
</dbReference>
<dbReference type="Gene3D" id="3.40.630.70">
    <property type="entry name" value="Leucyl/phenylalanyl-tRNA-protein transferase, C-terminal domain"/>
    <property type="match status" value="1"/>
</dbReference>
<evidence type="ECO:0000313" key="5">
    <source>
        <dbReference type="Proteomes" id="UP000427769"/>
    </source>
</evidence>
<dbReference type="GO" id="GO:0030163">
    <property type="term" value="P:protein catabolic process"/>
    <property type="evidence" value="ECO:0007669"/>
    <property type="project" value="InterPro"/>
</dbReference>
<dbReference type="AlphaFoldDB" id="A0A5K7YX48"/>
<evidence type="ECO:0008006" key="6">
    <source>
        <dbReference type="Google" id="ProtNLM"/>
    </source>
</evidence>
<keyword evidence="2" id="KW-0808">Transferase</keyword>
<name>A0A5K7YX48_9BACT</name>
<proteinExistence type="predicted"/>
<dbReference type="GO" id="GO:0005737">
    <property type="term" value="C:cytoplasm"/>
    <property type="evidence" value="ECO:0007669"/>
    <property type="project" value="TreeGrafter"/>
</dbReference>
<organism evidence="4 5">
    <name type="scientific">Desulfosarcina widdelii</name>
    <dbReference type="NCBI Taxonomy" id="947919"/>
    <lineage>
        <taxon>Bacteria</taxon>
        <taxon>Pseudomonadati</taxon>
        <taxon>Thermodesulfobacteriota</taxon>
        <taxon>Desulfobacteria</taxon>
        <taxon>Desulfobacterales</taxon>
        <taxon>Desulfosarcinaceae</taxon>
        <taxon>Desulfosarcina</taxon>
    </lineage>
</organism>
<sequence length="140" mass="16505">MTWIKEDIIKAYYSLYKKGYVHSIEVWDNDDNLIGGLYGVAIGHIFFTESMFSKRPHASKIALAYLNCHLQAWGYIVNDVKRYTEFWKNQGARLISRSEFILLLREHIDTQKNRIPWKLDETLNIGFWDPIKGKKSNCFV</sequence>
<gene>
    <name evidence="4" type="ORF">DSCW_03920</name>
</gene>
<dbReference type="InterPro" id="IPR004616">
    <property type="entry name" value="Leu/Phe-tRNA_Trfase"/>
</dbReference>
<dbReference type="Proteomes" id="UP000427769">
    <property type="component" value="Chromosome"/>
</dbReference>
<evidence type="ECO:0000256" key="1">
    <source>
        <dbReference type="ARBA" id="ARBA00022490"/>
    </source>
</evidence>